<dbReference type="Gene3D" id="3.30.230.70">
    <property type="entry name" value="GHMP Kinase, N-terminal domain"/>
    <property type="match status" value="2"/>
</dbReference>
<dbReference type="InterPro" id="IPR036612">
    <property type="entry name" value="KH_dom_type_1_sf"/>
</dbReference>
<dbReference type="CDD" id="cd11364">
    <property type="entry name" value="RNase_PH_PNPase_2"/>
    <property type="match status" value="1"/>
</dbReference>
<dbReference type="InterPro" id="IPR001247">
    <property type="entry name" value="ExoRNase_PH_dom1"/>
</dbReference>
<dbReference type="InterPro" id="IPR004087">
    <property type="entry name" value="KH_dom"/>
</dbReference>
<evidence type="ECO:0000259" key="10">
    <source>
        <dbReference type="PROSITE" id="PS50126"/>
    </source>
</evidence>
<keyword evidence="12" id="KW-1185">Reference proteome</keyword>
<feature type="compositionally biased region" description="Basic and acidic residues" evidence="9">
    <location>
        <begin position="706"/>
        <end position="731"/>
    </location>
</feature>
<comment type="subcellular location">
    <subcellularLocation>
        <location evidence="8">Cytoplasm</location>
    </subcellularLocation>
</comment>
<dbReference type="FunFam" id="3.30.230.70:FF:000001">
    <property type="entry name" value="Polyribonucleotide nucleotidyltransferase"/>
    <property type="match status" value="1"/>
</dbReference>
<dbReference type="InterPro" id="IPR003029">
    <property type="entry name" value="S1_domain"/>
</dbReference>
<feature type="binding site" evidence="8">
    <location>
        <position position="487"/>
    </location>
    <ligand>
        <name>Mg(2+)</name>
        <dbReference type="ChEBI" id="CHEBI:18420"/>
    </ligand>
</feature>
<dbReference type="InterPro" id="IPR012340">
    <property type="entry name" value="NA-bd_OB-fold"/>
</dbReference>
<keyword evidence="4 8" id="KW-0548">Nucleotidyltransferase</keyword>
<dbReference type="NCBIfam" id="TIGR03591">
    <property type="entry name" value="polynuc_phos"/>
    <property type="match status" value="1"/>
</dbReference>
<dbReference type="SUPFAM" id="SSF50249">
    <property type="entry name" value="Nucleic acid-binding proteins"/>
    <property type="match status" value="1"/>
</dbReference>
<dbReference type="PROSITE" id="PS50084">
    <property type="entry name" value="KH_TYPE_1"/>
    <property type="match status" value="1"/>
</dbReference>
<protein>
    <recommendedName>
        <fullName evidence="8">Polyribonucleotide nucleotidyltransferase</fullName>
        <ecNumber evidence="8">2.7.7.8</ecNumber>
    </recommendedName>
    <alternativeName>
        <fullName evidence="8">Polynucleotide phosphorylase</fullName>
        <shortName evidence="8">PNPase</shortName>
    </alternativeName>
</protein>
<evidence type="ECO:0000256" key="6">
    <source>
        <dbReference type="ARBA" id="ARBA00022842"/>
    </source>
</evidence>
<dbReference type="SUPFAM" id="SSF54791">
    <property type="entry name" value="Eukaryotic type KH-domain (KH-domain type I)"/>
    <property type="match status" value="1"/>
</dbReference>
<dbReference type="InterPro" id="IPR004088">
    <property type="entry name" value="KH_dom_type_1"/>
</dbReference>
<proteinExistence type="inferred from homology"/>
<dbReference type="HAMAP" id="MF_01595">
    <property type="entry name" value="PNPase"/>
    <property type="match status" value="1"/>
</dbReference>
<keyword evidence="3 8" id="KW-0808">Transferase</keyword>
<accession>A0A4U5TR36</accession>
<feature type="binding site" evidence="8">
    <location>
        <position position="493"/>
    </location>
    <ligand>
        <name>Mg(2+)</name>
        <dbReference type="ChEBI" id="CHEBI:18420"/>
    </ligand>
</feature>
<comment type="similarity">
    <text evidence="1 8">Belongs to the polyribonucleotide nucleotidyltransferase family.</text>
</comment>
<dbReference type="GO" id="GO:0000287">
    <property type="term" value="F:magnesium ion binding"/>
    <property type="evidence" value="ECO:0007669"/>
    <property type="project" value="UniProtKB-UniRule"/>
</dbReference>
<dbReference type="Pfam" id="PF00575">
    <property type="entry name" value="S1"/>
    <property type="match status" value="1"/>
</dbReference>
<keyword evidence="5 8" id="KW-0479">Metal-binding</keyword>
<gene>
    <name evidence="8" type="primary">pnp</name>
    <name evidence="11" type="ORF">FCN74_05735</name>
</gene>
<dbReference type="PANTHER" id="PTHR11252:SF0">
    <property type="entry name" value="POLYRIBONUCLEOTIDE NUCLEOTIDYLTRANSFERASE 1, MITOCHONDRIAL"/>
    <property type="match status" value="1"/>
</dbReference>
<evidence type="ECO:0000256" key="3">
    <source>
        <dbReference type="ARBA" id="ARBA00022679"/>
    </source>
</evidence>
<dbReference type="InterPro" id="IPR020568">
    <property type="entry name" value="Ribosomal_Su5_D2-typ_SF"/>
</dbReference>
<dbReference type="InterPro" id="IPR027408">
    <property type="entry name" value="PNPase/RNase_PH_dom_sf"/>
</dbReference>
<sequence length="731" mass="81384">MIPKTFKEIIDLGDGREISIETGKLAKQAHGSVEVRMGDAVLLCTVVSSYTPTKMDFFPLTLDYREKFAAAGRYPGGFLKREGRPSNDEILVMRLVDRVLRPLFPSDYKFETQVMIQLMSHDDEVMPDALAGLAASAAIQLSDIPFEYPISEVRVARVNGEFVVNPSRSQIEESDMDMMVGASEDSVSMVEGEMHECSEEDMTEAIKFGHEAIKAQCEAQKRLVAQVGKKPTREYETANENEDLKQKINGAAYQKSYDIAKQGLSKQERSEAFSALKEEVVDMFSEEEQEELGDMISKYFKEAHKNAIRDLTLNEGIRLDGRKTTDIRPIWCEVDYLPSTHGSAIFTRGETQALATTTLGTSREANTIDNATYQGEETFYLHYNFPPFCTGEAYPIRGTSRREIGHGNLAQRALKNMIPEDCPYTVRVVSEVLESNGSSSMATVCSGTMSLMDAGIQLKKPVSGIAMGLISEGDKYAVLSDILGDEDHLGDMDFKVTGTEDGITACQMDIKVKGLSYDILIKALKQARDGRLHILDKITETIAQPNENVKAHAPKIVTTTIPGDYIGSLIGPGGKTIQELQKETETTIVINEDEETEQGIVEILGTNQDGIDQVLAKIEAMLFKPEKGSVYEVKVIKILDFGAVVEYVEAPGNETLLHISELAWERTNNVTDVVNVGDVIDVKYFGFDPRTKKEKVSRKALLPKPEGYKERSSKPRRDNNRRDNRRDNDRK</sequence>
<evidence type="ECO:0000256" key="8">
    <source>
        <dbReference type="HAMAP-Rule" id="MF_01595"/>
    </source>
</evidence>
<dbReference type="GO" id="GO:0005829">
    <property type="term" value="C:cytosol"/>
    <property type="evidence" value="ECO:0007669"/>
    <property type="project" value="TreeGrafter"/>
</dbReference>
<dbReference type="PROSITE" id="PS50126">
    <property type="entry name" value="S1"/>
    <property type="match status" value="1"/>
</dbReference>
<dbReference type="AlphaFoldDB" id="A0A4U5TR36"/>
<dbReference type="InterPro" id="IPR012162">
    <property type="entry name" value="PNPase"/>
</dbReference>
<evidence type="ECO:0000256" key="5">
    <source>
        <dbReference type="ARBA" id="ARBA00022723"/>
    </source>
</evidence>
<dbReference type="InterPro" id="IPR036345">
    <property type="entry name" value="ExoRNase_PH_dom2_sf"/>
</dbReference>
<dbReference type="GO" id="GO:0006396">
    <property type="term" value="P:RNA processing"/>
    <property type="evidence" value="ECO:0007669"/>
    <property type="project" value="InterPro"/>
</dbReference>
<dbReference type="EMBL" id="SWMU01000002">
    <property type="protein sequence ID" value="TKS56536.1"/>
    <property type="molecule type" value="Genomic_DNA"/>
</dbReference>
<dbReference type="Gene3D" id="3.30.1370.10">
    <property type="entry name" value="K Homology domain, type 1"/>
    <property type="match status" value="1"/>
</dbReference>
<reference evidence="11 12" key="1">
    <citation type="submission" date="2019-04" db="EMBL/GenBank/DDBJ databases">
        <title>Psychroflexus halotolerans sp. nov., isolated from a marine solar saltern.</title>
        <authorList>
            <person name="Feng X."/>
        </authorList>
    </citation>
    <scope>NUCLEOTIDE SEQUENCE [LARGE SCALE GENOMIC DNA]</scope>
    <source>
        <strain evidence="11 12">WDS2C27</strain>
    </source>
</reference>
<dbReference type="FunFam" id="3.30.230.70:FF:000002">
    <property type="entry name" value="Polyribonucleotide nucleotidyltransferase"/>
    <property type="match status" value="1"/>
</dbReference>
<keyword evidence="2 8" id="KW-0963">Cytoplasm</keyword>
<dbReference type="Proteomes" id="UP000306552">
    <property type="component" value="Unassembled WGS sequence"/>
</dbReference>
<dbReference type="PIRSF" id="PIRSF005499">
    <property type="entry name" value="PNPase"/>
    <property type="match status" value="1"/>
</dbReference>
<dbReference type="CDD" id="cd02393">
    <property type="entry name" value="KH-I_PNPase"/>
    <property type="match status" value="1"/>
</dbReference>
<feature type="domain" description="S1 motif" evidence="10">
    <location>
        <begin position="628"/>
        <end position="699"/>
    </location>
</feature>
<dbReference type="SMART" id="SM00316">
    <property type="entry name" value="S1"/>
    <property type="match status" value="1"/>
</dbReference>
<dbReference type="OrthoDB" id="9804305at2"/>
<dbReference type="Gene3D" id="2.40.50.140">
    <property type="entry name" value="Nucleic acid-binding proteins"/>
    <property type="match status" value="1"/>
</dbReference>
<name>A0A4U5TR36_9FLAO</name>
<dbReference type="GO" id="GO:0004654">
    <property type="term" value="F:polyribonucleotide nucleotidyltransferase activity"/>
    <property type="evidence" value="ECO:0007669"/>
    <property type="project" value="UniProtKB-UniRule"/>
</dbReference>
<dbReference type="Pfam" id="PF00013">
    <property type="entry name" value="KH_1"/>
    <property type="match status" value="1"/>
</dbReference>
<dbReference type="SUPFAM" id="SSF54211">
    <property type="entry name" value="Ribosomal protein S5 domain 2-like"/>
    <property type="match status" value="2"/>
</dbReference>
<dbReference type="InterPro" id="IPR015848">
    <property type="entry name" value="PNPase_PH_RNA-bd_bac/org-type"/>
</dbReference>
<dbReference type="GO" id="GO:0000175">
    <property type="term" value="F:3'-5'-RNA exonuclease activity"/>
    <property type="evidence" value="ECO:0007669"/>
    <property type="project" value="TreeGrafter"/>
</dbReference>
<dbReference type="Pfam" id="PF01138">
    <property type="entry name" value="RNase_PH"/>
    <property type="match status" value="2"/>
</dbReference>
<dbReference type="Pfam" id="PF03726">
    <property type="entry name" value="PNPase"/>
    <property type="match status" value="1"/>
</dbReference>
<dbReference type="GO" id="GO:0006402">
    <property type="term" value="P:mRNA catabolic process"/>
    <property type="evidence" value="ECO:0007669"/>
    <property type="project" value="UniProtKB-UniRule"/>
</dbReference>
<comment type="caution">
    <text evidence="11">The sequence shown here is derived from an EMBL/GenBank/DDBJ whole genome shotgun (WGS) entry which is preliminary data.</text>
</comment>
<evidence type="ECO:0000256" key="1">
    <source>
        <dbReference type="ARBA" id="ARBA00007404"/>
    </source>
</evidence>
<comment type="cofactor">
    <cofactor evidence="8">
        <name>Mg(2+)</name>
        <dbReference type="ChEBI" id="CHEBI:18420"/>
    </cofactor>
</comment>
<dbReference type="CDD" id="cd11363">
    <property type="entry name" value="RNase_PH_PNPase_1"/>
    <property type="match status" value="1"/>
</dbReference>
<evidence type="ECO:0000313" key="11">
    <source>
        <dbReference type="EMBL" id="TKS56536.1"/>
    </source>
</evidence>
<evidence type="ECO:0000256" key="7">
    <source>
        <dbReference type="ARBA" id="ARBA00022884"/>
    </source>
</evidence>
<evidence type="ECO:0000256" key="9">
    <source>
        <dbReference type="SAM" id="MobiDB-lite"/>
    </source>
</evidence>
<dbReference type="FunFam" id="3.30.1370.10:FF:000001">
    <property type="entry name" value="Polyribonucleotide nucleotidyltransferase"/>
    <property type="match status" value="1"/>
</dbReference>
<dbReference type="SUPFAM" id="SSF55666">
    <property type="entry name" value="Ribonuclease PH domain 2-like"/>
    <property type="match status" value="2"/>
</dbReference>
<dbReference type="SMART" id="SM00322">
    <property type="entry name" value="KH"/>
    <property type="match status" value="1"/>
</dbReference>
<evidence type="ECO:0000256" key="4">
    <source>
        <dbReference type="ARBA" id="ARBA00022695"/>
    </source>
</evidence>
<keyword evidence="7 8" id="KW-0694">RNA-binding</keyword>
<evidence type="ECO:0000313" key="12">
    <source>
        <dbReference type="Proteomes" id="UP000306552"/>
    </source>
</evidence>
<dbReference type="NCBIfam" id="NF008805">
    <property type="entry name" value="PRK11824.1"/>
    <property type="match status" value="1"/>
</dbReference>
<evidence type="ECO:0000256" key="2">
    <source>
        <dbReference type="ARBA" id="ARBA00022490"/>
    </source>
</evidence>
<comment type="catalytic activity">
    <reaction evidence="8">
        <text>RNA(n+1) + phosphate = RNA(n) + a ribonucleoside 5'-diphosphate</text>
        <dbReference type="Rhea" id="RHEA:22096"/>
        <dbReference type="Rhea" id="RHEA-COMP:14527"/>
        <dbReference type="Rhea" id="RHEA-COMP:17342"/>
        <dbReference type="ChEBI" id="CHEBI:43474"/>
        <dbReference type="ChEBI" id="CHEBI:57930"/>
        <dbReference type="ChEBI" id="CHEBI:140395"/>
        <dbReference type="EC" id="2.7.7.8"/>
    </reaction>
</comment>
<keyword evidence="6 8" id="KW-0460">Magnesium</keyword>
<dbReference type="InterPro" id="IPR015847">
    <property type="entry name" value="ExoRNase_PH_dom2"/>
</dbReference>
<organism evidence="11 12">
    <name type="scientific">Mesohalobacter halotolerans</name>
    <dbReference type="NCBI Taxonomy" id="1883405"/>
    <lineage>
        <taxon>Bacteria</taxon>
        <taxon>Pseudomonadati</taxon>
        <taxon>Bacteroidota</taxon>
        <taxon>Flavobacteriia</taxon>
        <taxon>Flavobacteriales</taxon>
        <taxon>Flavobacteriaceae</taxon>
        <taxon>Mesohalobacter</taxon>
    </lineage>
</organism>
<dbReference type="Pfam" id="PF03725">
    <property type="entry name" value="RNase_PH_C"/>
    <property type="match status" value="2"/>
</dbReference>
<dbReference type="RefSeq" id="WP_138931639.1">
    <property type="nucleotide sequence ID" value="NZ_SWMU01000002.1"/>
</dbReference>
<comment type="function">
    <text evidence="8">Involved in mRNA degradation. Catalyzes the phosphorolysis of single-stranded polyribonucleotides processively in the 3'- to 5'-direction.</text>
</comment>
<dbReference type="GO" id="GO:0003723">
    <property type="term" value="F:RNA binding"/>
    <property type="evidence" value="ECO:0007669"/>
    <property type="project" value="UniProtKB-UniRule"/>
</dbReference>
<dbReference type="PANTHER" id="PTHR11252">
    <property type="entry name" value="POLYRIBONUCLEOTIDE NUCLEOTIDYLTRANSFERASE"/>
    <property type="match status" value="1"/>
</dbReference>
<feature type="region of interest" description="Disordered" evidence="9">
    <location>
        <begin position="692"/>
        <end position="731"/>
    </location>
</feature>
<dbReference type="EC" id="2.7.7.8" evidence="8"/>